<evidence type="ECO:0000256" key="4">
    <source>
        <dbReference type="ARBA" id="ARBA00022741"/>
    </source>
</evidence>
<keyword evidence="7" id="KW-0175">Coiled coil</keyword>
<evidence type="ECO:0000259" key="8">
    <source>
        <dbReference type="Pfam" id="PF00931"/>
    </source>
</evidence>
<comment type="similarity">
    <text evidence="1">Belongs to the disease resistance NB-LRR family.</text>
</comment>
<dbReference type="InterPro" id="IPR055414">
    <property type="entry name" value="LRR_R13L4/SHOC2-like"/>
</dbReference>
<dbReference type="InterPro" id="IPR038005">
    <property type="entry name" value="RX-like_CC"/>
</dbReference>
<evidence type="ECO:0000256" key="3">
    <source>
        <dbReference type="ARBA" id="ARBA00022737"/>
    </source>
</evidence>
<dbReference type="InterPro" id="IPR027417">
    <property type="entry name" value="P-loop_NTPase"/>
</dbReference>
<dbReference type="GO" id="GO:0006952">
    <property type="term" value="P:defense response"/>
    <property type="evidence" value="ECO:0007669"/>
    <property type="project" value="UniProtKB-KW"/>
</dbReference>
<dbReference type="Pfam" id="PF25019">
    <property type="entry name" value="LRR_R13L1-DRL21"/>
    <property type="match status" value="1"/>
</dbReference>
<evidence type="ECO:0000313" key="13">
    <source>
        <dbReference type="EMBL" id="CAL4952794.1"/>
    </source>
</evidence>
<feature type="domain" description="Zer-1-like leucine-rich repeats region" evidence="11">
    <location>
        <begin position="627"/>
        <end position="687"/>
    </location>
</feature>
<dbReference type="Gene3D" id="1.20.5.4130">
    <property type="match status" value="1"/>
</dbReference>
<evidence type="ECO:0000256" key="7">
    <source>
        <dbReference type="ARBA" id="ARBA00023054"/>
    </source>
</evidence>
<dbReference type="InterPro" id="IPR056845">
    <property type="entry name" value="LRR_Zer-1"/>
</dbReference>
<dbReference type="PRINTS" id="PR00364">
    <property type="entry name" value="DISEASERSIST"/>
</dbReference>
<dbReference type="Pfam" id="PF23598">
    <property type="entry name" value="LRR_14"/>
    <property type="match status" value="1"/>
</dbReference>
<reference evidence="13" key="1">
    <citation type="submission" date="2024-10" db="EMBL/GenBank/DDBJ databases">
        <authorList>
            <person name="Ryan C."/>
        </authorList>
    </citation>
    <scope>NUCLEOTIDE SEQUENCE [LARGE SCALE GENOMIC DNA]</scope>
</reference>
<evidence type="ECO:0000259" key="10">
    <source>
        <dbReference type="Pfam" id="PF23598"/>
    </source>
</evidence>
<dbReference type="SUPFAM" id="SSF52058">
    <property type="entry name" value="L domain-like"/>
    <property type="match status" value="2"/>
</dbReference>
<accession>A0ABC8Z2E4</accession>
<gene>
    <name evidence="13" type="ORF">URODEC1_LOCUS39742</name>
</gene>
<dbReference type="SMART" id="SM00369">
    <property type="entry name" value="LRR_TYP"/>
    <property type="match status" value="4"/>
</dbReference>
<dbReference type="AlphaFoldDB" id="A0ABC8Z2E4"/>
<evidence type="ECO:0000256" key="6">
    <source>
        <dbReference type="ARBA" id="ARBA00022840"/>
    </source>
</evidence>
<keyword evidence="14" id="KW-1185">Reference proteome</keyword>
<feature type="domain" description="NB-ARC" evidence="8">
    <location>
        <begin position="195"/>
        <end position="283"/>
    </location>
</feature>
<evidence type="ECO:0000256" key="1">
    <source>
        <dbReference type="ARBA" id="ARBA00008894"/>
    </source>
</evidence>
<feature type="domain" description="Disease resistance R13L4/SHOC-2-like LRR" evidence="10">
    <location>
        <begin position="466"/>
        <end position="589"/>
    </location>
</feature>
<keyword evidence="2" id="KW-0433">Leucine-rich repeat</keyword>
<dbReference type="PANTHER" id="PTHR36766">
    <property type="entry name" value="PLANT BROAD-SPECTRUM MILDEW RESISTANCE PROTEIN RPW8"/>
    <property type="match status" value="1"/>
</dbReference>
<evidence type="ECO:0000259" key="9">
    <source>
        <dbReference type="Pfam" id="PF18052"/>
    </source>
</evidence>
<evidence type="ECO:0000313" key="14">
    <source>
        <dbReference type="Proteomes" id="UP001497457"/>
    </source>
</evidence>
<sequence>MSGGVDMIASAVVHRVTGMLGNVAWERLQLLWNYKEDVQDMEGKMVTLQIALSYADKRSREADDALVQHWLKKYKSVAYDIEDMLDELVANVTVWENSPCTVKLFFSSINPLIVRITTSNKMRNIRLELDKISEDQKKFPFLPLPTPTGHDTNKKWSETFIGDRDELEMVGREREKNEILIKIGGSTPAKDAHLQYLKSQLDHILCDKFYLIVLDDLWEEGRSKLEDLMKLLQSGKKGSCLIVTTRSEKVASTLSYIHSSYFHTTDPIKLEGMSIDECWSIMKPCKVGNAQVTDLVDIGKEIAQKCSGVPLVAKALGYVMQKHCTRAEWLEIKKSNMLDIRDDDKGILKGLLLSYYHMPPELQLCFIDRQPLQKIGSEYVNEFLGMSFLNVLTYTVSAARLFKPTLKLRMHDMVHDLARYVAADEFSYTNGATNINTKGGKANCHYHLLINQNETSLTYKAFPTKIRALHSRECDKMNLPEQAFSQTLCLRVLDLSGCRVSQLPSSVCKLNLLRYLDASNLPISNLPKSLYRLLNLQTLILSNTYLETLPTNIGCLQKLQYFDLSGCVNFRELPISFGNLSAMLFLNMSSCHELHTLPESFGKLHKVQFFNLSDCYKLRSLPESCCQLHDLTHLELSDCHNIEKLPDCIGQLSKLEYLNMTSCSKVHMLPESVCKLTMLKHLDLSFCINLEHLPSSIGDLRLQHLNLVGCFALTDLPDSIFSISMLLHVERSILGSSIDSNVDKLRKKLNLKGSFVLDGGSGDLWSQITELKKAHCCELEINGLENVELLEGAEQAKLSNNLNLTWLILSWDRDEGSEDSVVEHADATADKELLEKLLPPRSLQCLNLGGYMSRDFPRWLLDIPSYLPHLTTIVLADLKACSHLPPFGCLPNLRVLLLSGMPSIKSVGMDFCRDYGSCQKLRVIGLYSMDSLEEWWTTRSSNEDGEFLIPNLHLLDVSDCSKLKFLPYPPISLAWTLKKGCLLLT</sequence>
<dbReference type="Gene3D" id="1.10.8.430">
    <property type="entry name" value="Helical domain of apoptotic protease-activating factors"/>
    <property type="match status" value="1"/>
</dbReference>
<dbReference type="GO" id="GO:0051707">
    <property type="term" value="P:response to other organism"/>
    <property type="evidence" value="ECO:0007669"/>
    <property type="project" value="UniProtKB-ARBA"/>
</dbReference>
<dbReference type="InterPro" id="IPR056789">
    <property type="entry name" value="LRR_R13L1-DRL21"/>
</dbReference>
<dbReference type="Pfam" id="PF18052">
    <property type="entry name" value="Rx_N"/>
    <property type="match status" value="1"/>
</dbReference>
<dbReference type="Proteomes" id="UP001497457">
    <property type="component" value="Chromosome 18b"/>
</dbReference>
<dbReference type="InterPro" id="IPR042197">
    <property type="entry name" value="Apaf_helical"/>
</dbReference>
<dbReference type="Gene3D" id="3.40.50.300">
    <property type="entry name" value="P-loop containing nucleotide triphosphate hydrolases"/>
    <property type="match status" value="1"/>
</dbReference>
<keyword evidence="5" id="KW-0611">Plant defense</keyword>
<evidence type="ECO:0000259" key="12">
    <source>
        <dbReference type="Pfam" id="PF25019"/>
    </source>
</evidence>
<dbReference type="SUPFAM" id="SSF52540">
    <property type="entry name" value="P-loop containing nucleoside triphosphate hydrolases"/>
    <property type="match status" value="1"/>
</dbReference>
<feature type="domain" description="Disease resistance N-terminal" evidence="9">
    <location>
        <begin position="12"/>
        <end position="100"/>
    </location>
</feature>
<proteinExistence type="inferred from homology"/>
<dbReference type="Pfam" id="PF25013">
    <property type="entry name" value="LRR_Zer-1"/>
    <property type="match status" value="1"/>
</dbReference>
<dbReference type="InterPro" id="IPR032675">
    <property type="entry name" value="LRR_dom_sf"/>
</dbReference>
<keyword evidence="6" id="KW-0067">ATP-binding</keyword>
<keyword evidence="3" id="KW-0677">Repeat</keyword>
<dbReference type="CDD" id="cd14798">
    <property type="entry name" value="RX-CC_like"/>
    <property type="match status" value="1"/>
</dbReference>
<feature type="domain" description="R13L1/DRL21-like LRR repeat region" evidence="12">
    <location>
        <begin position="769"/>
        <end position="901"/>
    </location>
</feature>
<protein>
    <submittedName>
        <fullName evidence="13">Uncharacterized protein</fullName>
    </submittedName>
</protein>
<dbReference type="GO" id="GO:0005524">
    <property type="term" value="F:ATP binding"/>
    <property type="evidence" value="ECO:0007669"/>
    <property type="project" value="UniProtKB-KW"/>
</dbReference>
<dbReference type="Gene3D" id="3.80.10.10">
    <property type="entry name" value="Ribonuclease Inhibitor"/>
    <property type="match status" value="2"/>
</dbReference>
<dbReference type="EMBL" id="OZ075128">
    <property type="protein sequence ID" value="CAL4952794.1"/>
    <property type="molecule type" value="Genomic_DNA"/>
</dbReference>
<dbReference type="InterPro" id="IPR003591">
    <property type="entry name" value="Leu-rich_rpt_typical-subtyp"/>
</dbReference>
<dbReference type="Pfam" id="PF00931">
    <property type="entry name" value="NB-ARC"/>
    <property type="match status" value="1"/>
</dbReference>
<organism evidence="13 14">
    <name type="scientific">Urochloa decumbens</name>
    <dbReference type="NCBI Taxonomy" id="240449"/>
    <lineage>
        <taxon>Eukaryota</taxon>
        <taxon>Viridiplantae</taxon>
        <taxon>Streptophyta</taxon>
        <taxon>Embryophyta</taxon>
        <taxon>Tracheophyta</taxon>
        <taxon>Spermatophyta</taxon>
        <taxon>Magnoliopsida</taxon>
        <taxon>Liliopsida</taxon>
        <taxon>Poales</taxon>
        <taxon>Poaceae</taxon>
        <taxon>PACMAD clade</taxon>
        <taxon>Panicoideae</taxon>
        <taxon>Panicodae</taxon>
        <taxon>Paniceae</taxon>
        <taxon>Melinidinae</taxon>
        <taxon>Urochloa</taxon>
    </lineage>
</organism>
<dbReference type="InterPro" id="IPR041118">
    <property type="entry name" value="Rx_N"/>
</dbReference>
<name>A0ABC8Z2E4_9POAL</name>
<dbReference type="PANTHER" id="PTHR36766:SF40">
    <property type="entry name" value="DISEASE RESISTANCE PROTEIN RGA3"/>
    <property type="match status" value="1"/>
</dbReference>
<dbReference type="InterPro" id="IPR002182">
    <property type="entry name" value="NB-ARC"/>
</dbReference>
<evidence type="ECO:0000259" key="11">
    <source>
        <dbReference type="Pfam" id="PF25013"/>
    </source>
</evidence>
<evidence type="ECO:0000256" key="5">
    <source>
        <dbReference type="ARBA" id="ARBA00022821"/>
    </source>
</evidence>
<keyword evidence="4" id="KW-0547">Nucleotide-binding</keyword>
<evidence type="ECO:0000256" key="2">
    <source>
        <dbReference type="ARBA" id="ARBA00022614"/>
    </source>
</evidence>